<evidence type="ECO:0000313" key="2">
    <source>
        <dbReference type="EMBL" id="MBD2858623.1"/>
    </source>
</evidence>
<proteinExistence type="predicted"/>
<gene>
    <name evidence="2" type="ORF">IB286_06330</name>
</gene>
<name>A0A927C1V4_9GAMM</name>
<dbReference type="Gene3D" id="3.90.1200.10">
    <property type="match status" value="1"/>
</dbReference>
<evidence type="ECO:0000259" key="1">
    <source>
        <dbReference type="Pfam" id="PF01636"/>
    </source>
</evidence>
<organism evidence="2 3">
    <name type="scientific">Spongiibacter pelagi</name>
    <dbReference type="NCBI Taxonomy" id="2760804"/>
    <lineage>
        <taxon>Bacteria</taxon>
        <taxon>Pseudomonadati</taxon>
        <taxon>Pseudomonadota</taxon>
        <taxon>Gammaproteobacteria</taxon>
        <taxon>Cellvibrionales</taxon>
        <taxon>Spongiibacteraceae</taxon>
        <taxon>Spongiibacter</taxon>
    </lineage>
</organism>
<dbReference type="AlphaFoldDB" id="A0A927C1V4"/>
<feature type="domain" description="Aminoglycoside phosphotransferase" evidence="1">
    <location>
        <begin position="47"/>
        <end position="268"/>
    </location>
</feature>
<dbReference type="Proteomes" id="UP000610558">
    <property type="component" value="Unassembled WGS sequence"/>
</dbReference>
<dbReference type="EMBL" id="JACXLD010000003">
    <property type="protein sequence ID" value="MBD2858623.1"/>
    <property type="molecule type" value="Genomic_DNA"/>
</dbReference>
<dbReference type="Pfam" id="PF01636">
    <property type="entry name" value="APH"/>
    <property type="match status" value="1"/>
</dbReference>
<dbReference type="Gene3D" id="3.30.200.20">
    <property type="entry name" value="Phosphorylase Kinase, domain 1"/>
    <property type="match status" value="1"/>
</dbReference>
<keyword evidence="3" id="KW-1185">Reference proteome</keyword>
<dbReference type="InterPro" id="IPR011009">
    <property type="entry name" value="Kinase-like_dom_sf"/>
</dbReference>
<sequence>MPALRGFFTAIFLLGKASLSSDNAVAALHQWGAEQIQQDPADLPELQMVSGDASFRRYYRLFPAAQAPLIAVHAPPDKEDNESFVKVQKLLFDNGLRVPALLGWEREQGFLLQEDFGGQLLLPLLESTEIAEPFYLQAMASLQAMQAIKVSAGELPAYDRARLMQEMALLPDWFIEQLLGYSLSETERKMLGEVFELLCDSALAQPQVVVHRDFHSRNIMVLEDKALGLIDFQDAVLGPYTYDLVSLLRDCYVSWSPAQVQAWALAYRAMLVDGGVPVAEPEAFLRQFDLMGLQRHIKVLGIFARLFLRDGKDGYLNDLPLVITYTLEVARAYPELAEFVAWFEEKLLPLAQQQSWYRVVSL</sequence>
<evidence type="ECO:0000313" key="3">
    <source>
        <dbReference type="Proteomes" id="UP000610558"/>
    </source>
</evidence>
<dbReference type="InterPro" id="IPR002575">
    <property type="entry name" value="Aminoglycoside_PTrfase"/>
</dbReference>
<protein>
    <submittedName>
        <fullName evidence="2">Phosphotransferase</fullName>
    </submittedName>
</protein>
<dbReference type="SUPFAM" id="SSF56112">
    <property type="entry name" value="Protein kinase-like (PK-like)"/>
    <property type="match status" value="1"/>
</dbReference>
<comment type="caution">
    <text evidence="2">The sequence shown here is derived from an EMBL/GenBank/DDBJ whole genome shotgun (WGS) entry which is preliminary data.</text>
</comment>
<reference evidence="2" key="1">
    <citation type="submission" date="2020-09" db="EMBL/GenBank/DDBJ databases">
        <authorList>
            <person name="Yoon J.-W."/>
        </authorList>
    </citation>
    <scope>NUCLEOTIDE SEQUENCE</scope>
    <source>
        <strain evidence="2">KMU-158</strain>
    </source>
</reference>
<accession>A0A927C1V4</accession>